<dbReference type="RefSeq" id="WP_187483113.1">
    <property type="nucleotide sequence ID" value="NZ_CP060695.1"/>
</dbReference>
<organism evidence="2 3">
    <name type="scientific">Polaribacter pectinis</name>
    <dbReference type="NCBI Taxonomy" id="2738844"/>
    <lineage>
        <taxon>Bacteria</taxon>
        <taxon>Pseudomonadati</taxon>
        <taxon>Bacteroidota</taxon>
        <taxon>Flavobacteriia</taxon>
        <taxon>Flavobacteriales</taxon>
        <taxon>Flavobacteriaceae</taxon>
    </lineage>
</organism>
<reference evidence="2 3" key="1">
    <citation type="submission" date="2020-08" db="EMBL/GenBank/DDBJ databases">
        <title>Polaribacter sp. L12M9 isolated from gut of the Korean scallop.</title>
        <authorList>
            <person name="Jeong Y.S."/>
        </authorList>
    </citation>
    <scope>NUCLEOTIDE SEQUENCE [LARGE SCALE GENOMIC DNA]</scope>
    <source>
        <strain evidence="2 3">L12M9</strain>
    </source>
</reference>
<protein>
    <submittedName>
        <fullName evidence="2">Uncharacterized protein</fullName>
    </submittedName>
</protein>
<evidence type="ECO:0000256" key="1">
    <source>
        <dbReference type="SAM" id="SignalP"/>
    </source>
</evidence>
<evidence type="ECO:0000313" key="3">
    <source>
        <dbReference type="Proteomes" id="UP000515808"/>
    </source>
</evidence>
<dbReference type="AlphaFoldDB" id="A0A7G9LC82"/>
<feature type="signal peptide" evidence="1">
    <location>
        <begin position="1"/>
        <end position="22"/>
    </location>
</feature>
<gene>
    <name evidence="2" type="ORF">H9W90_03670</name>
</gene>
<evidence type="ECO:0000313" key="2">
    <source>
        <dbReference type="EMBL" id="QNM86231.1"/>
    </source>
</evidence>
<keyword evidence="1" id="KW-0732">Signal</keyword>
<dbReference type="Proteomes" id="UP000515808">
    <property type="component" value="Chromosome"/>
</dbReference>
<name>A0A7G9LC82_9FLAO</name>
<dbReference type="PROSITE" id="PS51257">
    <property type="entry name" value="PROKAR_LIPOPROTEIN"/>
    <property type="match status" value="1"/>
</dbReference>
<accession>A0A7G9LC82</accession>
<feature type="chain" id="PRO_5028829811" evidence="1">
    <location>
        <begin position="23"/>
        <end position="364"/>
    </location>
</feature>
<sequence length="364" mass="41977">MRTFIKKSVFVASVILATSSFISCNNSEEKTTPKIVETAKLDTPVLAEEELIIYQKPIVFIAGFDKGNETFYSTSRNYFKEKGYKVIDGQYSLEEIIIWLNNNANKNSKYSEIHIVNKSNPYKGMNLETIVRGDKITAETLRKTITQGTLPTLKNVVNNNSKIVFHASGLIENKELIKTLKDAFSATELPKVIASPYHTIFGGKFANHYLAKPHYVFYPTANSPGITDLSKEIARKYPEEKDIDWYDALNNEEERYVGEAYTTQFSIPVQWEFDYHNSDDEVPTFTMQEEVMDWIEQNEELMADLEKYNLPLEKFRWNWSVKNSKLIIRGRTTALCVLKPLIKPYGDLKHIEPDTNNKRLYAMK</sequence>
<proteinExistence type="predicted"/>
<keyword evidence="3" id="KW-1185">Reference proteome</keyword>
<dbReference type="KEGG" id="ppec:H9W90_03670"/>
<dbReference type="EMBL" id="CP060695">
    <property type="protein sequence ID" value="QNM86231.1"/>
    <property type="molecule type" value="Genomic_DNA"/>
</dbReference>